<evidence type="ECO:0000256" key="2">
    <source>
        <dbReference type="ARBA" id="ARBA00022801"/>
    </source>
</evidence>
<evidence type="ECO:0000313" key="4">
    <source>
        <dbReference type="EMBL" id="KFI40197.1"/>
    </source>
</evidence>
<evidence type="ECO:0000259" key="3">
    <source>
        <dbReference type="PROSITE" id="PS51462"/>
    </source>
</evidence>
<dbReference type="AlphaFoldDB" id="A0A086Z0Z7"/>
<dbReference type="GO" id="GO:0016787">
    <property type="term" value="F:hydrolase activity"/>
    <property type="evidence" value="ECO:0007669"/>
    <property type="project" value="UniProtKB-KW"/>
</dbReference>
<name>A0A086Z0Z7_9BIFI</name>
<keyword evidence="2 4" id="KW-0378">Hydrolase</keyword>
<dbReference type="EMBL" id="JGYK01000001">
    <property type="protein sequence ID" value="KFI40197.1"/>
    <property type="molecule type" value="Genomic_DNA"/>
</dbReference>
<evidence type="ECO:0000256" key="1">
    <source>
        <dbReference type="ARBA" id="ARBA00001946"/>
    </source>
</evidence>
<evidence type="ECO:0000313" key="5">
    <source>
        <dbReference type="Proteomes" id="UP000029015"/>
    </source>
</evidence>
<dbReference type="PATRIC" id="fig|1437605.7.peg.638"/>
<dbReference type="Gene3D" id="3.90.79.10">
    <property type="entry name" value="Nucleoside Triphosphate Pyrophosphohydrolase"/>
    <property type="match status" value="1"/>
</dbReference>
<dbReference type="PROSITE" id="PS00893">
    <property type="entry name" value="NUDIX_BOX"/>
    <property type="match status" value="1"/>
</dbReference>
<dbReference type="Proteomes" id="UP000029015">
    <property type="component" value="Unassembled WGS sequence"/>
</dbReference>
<comment type="cofactor">
    <cofactor evidence="1">
        <name>Mg(2+)</name>
        <dbReference type="ChEBI" id="CHEBI:18420"/>
    </cofactor>
</comment>
<proteinExistence type="predicted"/>
<keyword evidence="5" id="KW-1185">Reference proteome</keyword>
<dbReference type="PANTHER" id="PTHR43046:SF16">
    <property type="entry name" value="ADP-RIBOSE PYROPHOSPHATASE YJHB-RELATED"/>
    <property type="match status" value="1"/>
</dbReference>
<accession>A0A086Z0Z7</accession>
<sequence>MPTPDFVLALRSKIGHDLLWLNGVTAYVRRPDGRILLGRRSDTGEWALVYGINEPGEEPADTVVREVKEETGVDVVVTALVSVKSSSEVLTYANGDRAMYMDHCFLCEPAPAGNCEPFVGDEESLEVGWFDPKHLPSPLAKTTVERMALVQHYLENAAGGDPSALFAGGR</sequence>
<dbReference type="STRING" id="1437605.AB656_03095"/>
<comment type="caution">
    <text evidence="4">The sequence shown here is derived from an EMBL/GenBank/DDBJ whole genome shotgun (WGS) entry which is preliminary data.</text>
</comment>
<protein>
    <submittedName>
        <fullName evidence="4">Phosphohydrolase</fullName>
    </submittedName>
</protein>
<dbReference type="KEGG" id="bact:AB656_03095"/>
<dbReference type="PROSITE" id="PS51462">
    <property type="entry name" value="NUDIX"/>
    <property type="match status" value="1"/>
</dbReference>
<dbReference type="InterPro" id="IPR020084">
    <property type="entry name" value="NUDIX_hydrolase_CS"/>
</dbReference>
<gene>
    <name evidence="4" type="ORF">BACT_0899</name>
</gene>
<reference evidence="4 5" key="1">
    <citation type="submission" date="2014-03" db="EMBL/GenBank/DDBJ databases">
        <title>Genomics of Bifidobacteria.</title>
        <authorList>
            <person name="Ventura M."/>
            <person name="Milani C."/>
            <person name="Lugli G.A."/>
        </authorList>
    </citation>
    <scope>NUCLEOTIDE SEQUENCE [LARGE SCALE GENOMIC DNA]</scope>
    <source>
        <strain evidence="4 5">DSM 22766</strain>
    </source>
</reference>
<feature type="domain" description="Nudix hydrolase" evidence="3">
    <location>
        <begin position="19"/>
        <end position="153"/>
    </location>
</feature>
<dbReference type="SUPFAM" id="SSF55811">
    <property type="entry name" value="Nudix"/>
    <property type="match status" value="1"/>
</dbReference>
<organism evidence="4 5">
    <name type="scientific">Bifidobacterium actinocoloniiforme DSM 22766</name>
    <dbReference type="NCBI Taxonomy" id="1437605"/>
    <lineage>
        <taxon>Bacteria</taxon>
        <taxon>Bacillati</taxon>
        <taxon>Actinomycetota</taxon>
        <taxon>Actinomycetes</taxon>
        <taxon>Bifidobacteriales</taxon>
        <taxon>Bifidobacteriaceae</taxon>
        <taxon>Bifidobacterium</taxon>
    </lineage>
</organism>
<dbReference type="RefSeq" id="WP_033503808.1">
    <property type="nucleotide sequence ID" value="NZ_CP011786.1"/>
</dbReference>
<dbReference type="CDD" id="cd18879">
    <property type="entry name" value="NUDIX_Hydrolase"/>
    <property type="match status" value="1"/>
</dbReference>
<dbReference type="InterPro" id="IPR015797">
    <property type="entry name" value="NUDIX_hydrolase-like_dom_sf"/>
</dbReference>
<dbReference type="OrthoDB" id="9814308at2"/>
<dbReference type="InterPro" id="IPR000086">
    <property type="entry name" value="NUDIX_hydrolase_dom"/>
</dbReference>
<dbReference type="PANTHER" id="PTHR43046">
    <property type="entry name" value="GDP-MANNOSE MANNOSYL HYDROLASE"/>
    <property type="match status" value="1"/>
</dbReference>
<dbReference type="eggNOG" id="COG1051">
    <property type="taxonomic scope" value="Bacteria"/>
</dbReference>
<dbReference type="Pfam" id="PF00293">
    <property type="entry name" value="NUDIX"/>
    <property type="match status" value="1"/>
</dbReference>